<dbReference type="HOGENOM" id="CLU_120964_1_2_11"/>
<keyword evidence="3 6" id="KW-0812">Transmembrane</keyword>
<evidence type="ECO:0000256" key="5">
    <source>
        <dbReference type="ARBA" id="ARBA00023136"/>
    </source>
</evidence>
<dbReference type="OrthoDB" id="9342687at2"/>
<evidence type="ECO:0000313" key="9">
    <source>
        <dbReference type="Proteomes" id="UP000004816"/>
    </source>
</evidence>
<evidence type="ECO:0000256" key="6">
    <source>
        <dbReference type="SAM" id="Phobius"/>
    </source>
</evidence>
<name>E5XTH3_SEGRC</name>
<proteinExistence type="predicted"/>
<feature type="transmembrane region" description="Helical" evidence="6">
    <location>
        <begin position="24"/>
        <end position="45"/>
    </location>
</feature>
<evidence type="ECO:0000256" key="3">
    <source>
        <dbReference type="ARBA" id="ARBA00022692"/>
    </source>
</evidence>
<protein>
    <submittedName>
        <fullName evidence="8">Integral membrane protein</fullName>
    </submittedName>
</protein>
<feature type="domain" description="DUF3817" evidence="7">
    <location>
        <begin position="19"/>
        <end position="112"/>
    </location>
</feature>
<dbReference type="PANTHER" id="PTHR40077">
    <property type="entry name" value="MEMBRANE PROTEIN-RELATED"/>
    <property type="match status" value="1"/>
</dbReference>
<evidence type="ECO:0000313" key="8">
    <source>
        <dbReference type="EMBL" id="EFV12356.1"/>
    </source>
</evidence>
<dbReference type="Pfam" id="PF12823">
    <property type="entry name" value="DUF3817"/>
    <property type="match status" value="1"/>
</dbReference>
<evidence type="ECO:0000256" key="1">
    <source>
        <dbReference type="ARBA" id="ARBA00004651"/>
    </source>
</evidence>
<gene>
    <name evidence="8" type="ORF">HMPREF9336_02795</name>
</gene>
<feature type="transmembrane region" description="Helical" evidence="6">
    <location>
        <begin position="89"/>
        <end position="106"/>
    </location>
</feature>
<dbReference type="eggNOG" id="ENOG50334KP">
    <property type="taxonomic scope" value="Bacteria"/>
</dbReference>
<evidence type="ECO:0000256" key="2">
    <source>
        <dbReference type="ARBA" id="ARBA00022475"/>
    </source>
</evidence>
<dbReference type="EMBL" id="ACZI02000002">
    <property type="protein sequence ID" value="EFV12356.1"/>
    <property type="molecule type" value="Genomic_DNA"/>
</dbReference>
<dbReference type="RefSeq" id="WP_007471372.1">
    <property type="nucleotide sequence ID" value="NZ_KI391953.1"/>
</dbReference>
<keyword evidence="4 6" id="KW-1133">Transmembrane helix</keyword>
<dbReference type="STRING" id="679197.HMPREF9336_02795"/>
<comment type="subcellular location">
    <subcellularLocation>
        <location evidence="1">Cell membrane</location>
        <topology evidence="1">Multi-pass membrane protein</topology>
    </subcellularLocation>
</comment>
<evidence type="ECO:0000256" key="4">
    <source>
        <dbReference type="ARBA" id="ARBA00022989"/>
    </source>
</evidence>
<sequence>MTEPKTARRYTPAQILAALRRFRVMAWATGLWLLVLTAEVVYHYLVIPNFGGERPDWAKYIGTAHGWFYFVYLITALDLSLKARFEPKRLLVTLIAGTVPFLSFFIERKRTREVHAELSEAQS</sequence>
<keyword evidence="5 6" id="KW-0472">Membrane</keyword>
<evidence type="ECO:0000259" key="7">
    <source>
        <dbReference type="Pfam" id="PF12823"/>
    </source>
</evidence>
<reference evidence="8 9" key="1">
    <citation type="journal article" date="2011" name="Stand. Genomic Sci.">
        <title>High quality draft genome sequence of Segniliparus rugosus CDC 945(T)= (ATCC BAA-974(T)).</title>
        <authorList>
            <person name="Earl A.M."/>
            <person name="Desjardins C.A."/>
            <person name="Fitzgerald M.G."/>
            <person name="Arachchi H.M."/>
            <person name="Zeng Q."/>
            <person name="Mehta T."/>
            <person name="Griggs A."/>
            <person name="Birren B.W."/>
            <person name="Toney N.C."/>
            <person name="Carr J."/>
            <person name="Posey J."/>
            <person name="Butler W.R."/>
        </authorList>
    </citation>
    <scope>NUCLEOTIDE SEQUENCE [LARGE SCALE GENOMIC DNA]</scope>
    <source>
        <strain evidence="9">ATCC BAA-974 / DSM 45345 / CCUG 50838 / CIP 108380 / JCM 13579 / CDC 945</strain>
    </source>
</reference>
<keyword evidence="2" id="KW-1003">Cell membrane</keyword>
<dbReference type="InterPro" id="IPR023845">
    <property type="entry name" value="DUF3817_TM"/>
</dbReference>
<dbReference type="GO" id="GO:0005886">
    <property type="term" value="C:plasma membrane"/>
    <property type="evidence" value="ECO:0007669"/>
    <property type="project" value="UniProtKB-SubCell"/>
</dbReference>
<dbReference type="PANTHER" id="PTHR40077:SF2">
    <property type="entry name" value="MEMBRANE PROTEIN"/>
    <property type="match status" value="1"/>
</dbReference>
<organism evidence="8 9">
    <name type="scientific">Segniliparus rugosus (strain ATCC BAA-974 / DSM 45345 / CCUG 50838 / CIP 108380 / JCM 13579 / CDC 945)</name>
    <dbReference type="NCBI Taxonomy" id="679197"/>
    <lineage>
        <taxon>Bacteria</taxon>
        <taxon>Bacillati</taxon>
        <taxon>Actinomycetota</taxon>
        <taxon>Actinomycetes</taxon>
        <taxon>Mycobacteriales</taxon>
        <taxon>Segniliparaceae</taxon>
        <taxon>Segniliparus</taxon>
    </lineage>
</organism>
<accession>E5XTH3</accession>
<comment type="caution">
    <text evidence="8">The sequence shown here is derived from an EMBL/GenBank/DDBJ whole genome shotgun (WGS) entry which is preliminary data.</text>
</comment>
<dbReference type="AlphaFoldDB" id="E5XTH3"/>
<dbReference type="NCBIfam" id="TIGR03954">
    <property type="entry name" value="integ_memb_HG"/>
    <property type="match status" value="1"/>
</dbReference>
<keyword evidence="9" id="KW-1185">Reference proteome</keyword>
<dbReference type="Proteomes" id="UP000004816">
    <property type="component" value="Unassembled WGS sequence"/>
</dbReference>
<feature type="transmembrane region" description="Helical" evidence="6">
    <location>
        <begin position="57"/>
        <end position="77"/>
    </location>
</feature>